<protein>
    <submittedName>
        <fullName evidence="3">RNase H domain-containing protein</fullName>
    </submittedName>
</protein>
<reference evidence="1 2" key="2">
    <citation type="submission" date="2018-11" db="EMBL/GenBank/DDBJ databases">
        <authorList>
            <consortium name="Pathogen Informatics"/>
        </authorList>
    </citation>
    <scope>NUCLEOTIDE SEQUENCE [LARGE SCALE GENOMIC DNA]</scope>
    <source>
        <strain evidence="1 2">MHpl1</strain>
    </source>
</reference>
<dbReference type="WBParaSite" id="HPLM_0001380001-mRNA-1">
    <property type="protein sequence ID" value="HPLM_0001380001-mRNA-1"/>
    <property type="gene ID" value="HPLM_0001380001"/>
</dbReference>
<evidence type="ECO:0000313" key="1">
    <source>
        <dbReference type="EMBL" id="VDO50619.1"/>
    </source>
</evidence>
<sequence>MLDVDASNHSVGATLRDADGSVISRTFCELPKQLKEGSNALQYGGISGVLKYCDIDTEQGSQGAAFRSAVYQEHLLYQEHVISVYMGSKMRSHPPGYCVSPPRFKEAAALGIKAEQLGLMHISNVIIDAINSDRAPSTVGVYIYEMEKFQKWRSGPYMRNIPTPS</sequence>
<dbReference type="Proteomes" id="UP000268014">
    <property type="component" value="Unassembled WGS sequence"/>
</dbReference>
<organism evidence="3">
    <name type="scientific">Haemonchus placei</name>
    <name type="common">Barber's pole worm</name>
    <dbReference type="NCBI Taxonomy" id="6290"/>
    <lineage>
        <taxon>Eukaryota</taxon>
        <taxon>Metazoa</taxon>
        <taxon>Ecdysozoa</taxon>
        <taxon>Nematoda</taxon>
        <taxon>Chromadorea</taxon>
        <taxon>Rhabditida</taxon>
        <taxon>Rhabditina</taxon>
        <taxon>Rhabditomorpha</taxon>
        <taxon>Strongyloidea</taxon>
        <taxon>Trichostrongylidae</taxon>
        <taxon>Haemonchus</taxon>
    </lineage>
</organism>
<reference evidence="3" key="1">
    <citation type="submission" date="2017-02" db="UniProtKB">
        <authorList>
            <consortium name="WormBaseParasite"/>
        </authorList>
    </citation>
    <scope>IDENTIFICATION</scope>
</reference>
<dbReference type="EMBL" id="UZAF01018340">
    <property type="protein sequence ID" value="VDO50619.1"/>
    <property type="molecule type" value="Genomic_DNA"/>
</dbReference>
<keyword evidence="2" id="KW-1185">Reference proteome</keyword>
<proteinExistence type="predicted"/>
<evidence type="ECO:0000313" key="2">
    <source>
        <dbReference type="Proteomes" id="UP000268014"/>
    </source>
</evidence>
<evidence type="ECO:0000313" key="3">
    <source>
        <dbReference type="WBParaSite" id="HPLM_0001380001-mRNA-1"/>
    </source>
</evidence>
<accession>A0A0N4WQS6</accession>
<name>A0A0N4WQS6_HAEPC</name>
<gene>
    <name evidence="1" type="ORF">HPLM_LOCUS13792</name>
</gene>
<dbReference type="AlphaFoldDB" id="A0A0N4WQS6"/>